<accession>A0A3L6RZM3</accession>
<dbReference type="InterPro" id="IPR036396">
    <property type="entry name" value="Cyt_P450_sf"/>
</dbReference>
<gene>
    <name evidence="1" type="ORF">C2845_PM09G19440</name>
</gene>
<dbReference type="STRING" id="4540.A0A3L6RZM3"/>
<dbReference type="GO" id="GO:0016705">
    <property type="term" value="F:oxidoreductase activity, acting on paired donors, with incorporation or reduction of molecular oxygen"/>
    <property type="evidence" value="ECO:0007669"/>
    <property type="project" value="InterPro"/>
</dbReference>
<organism evidence="1 2">
    <name type="scientific">Panicum miliaceum</name>
    <name type="common">Proso millet</name>
    <name type="synonym">Broomcorn millet</name>
    <dbReference type="NCBI Taxonomy" id="4540"/>
    <lineage>
        <taxon>Eukaryota</taxon>
        <taxon>Viridiplantae</taxon>
        <taxon>Streptophyta</taxon>
        <taxon>Embryophyta</taxon>
        <taxon>Tracheophyta</taxon>
        <taxon>Spermatophyta</taxon>
        <taxon>Magnoliopsida</taxon>
        <taxon>Liliopsida</taxon>
        <taxon>Poales</taxon>
        <taxon>Poaceae</taxon>
        <taxon>PACMAD clade</taxon>
        <taxon>Panicoideae</taxon>
        <taxon>Panicodae</taxon>
        <taxon>Paniceae</taxon>
        <taxon>Panicinae</taxon>
        <taxon>Panicum</taxon>
        <taxon>Panicum sect. Panicum</taxon>
    </lineage>
</organism>
<evidence type="ECO:0000313" key="1">
    <source>
        <dbReference type="EMBL" id="RLN11622.1"/>
    </source>
</evidence>
<sequence>MSLPDLFPSSRLAMLVSRMPGRMKRHRQEAVAFLDALVREHKESRVADDGKEDLLDVLLRI</sequence>
<dbReference type="EMBL" id="PQIB02000006">
    <property type="protein sequence ID" value="RLN11622.1"/>
    <property type="molecule type" value="Genomic_DNA"/>
</dbReference>
<protein>
    <submittedName>
        <fullName evidence="1">Ent-cassadiene C2-hydroxylase-like</fullName>
    </submittedName>
</protein>
<keyword evidence="2" id="KW-1185">Reference proteome</keyword>
<dbReference type="GO" id="GO:0020037">
    <property type="term" value="F:heme binding"/>
    <property type="evidence" value="ECO:0007669"/>
    <property type="project" value="InterPro"/>
</dbReference>
<dbReference type="OrthoDB" id="693767at2759"/>
<dbReference type="SUPFAM" id="SSF48264">
    <property type="entry name" value="Cytochrome P450"/>
    <property type="match status" value="1"/>
</dbReference>
<dbReference type="AlphaFoldDB" id="A0A3L6RZM3"/>
<dbReference type="GO" id="GO:0005506">
    <property type="term" value="F:iron ion binding"/>
    <property type="evidence" value="ECO:0007669"/>
    <property type="project" value="InterPro"/>
</dbReference>
<name>A0A3L6RZM3_PANMI</name>
<comment type="caution">
    <text evidence="1">The sequence shown here is derived from an EMBL/GenBank/DDBJ whole genome shotgun (WGS) entry which is preliminary data.</text>
</comment>
<dbReference type="GO" id="GO:0004497">
    <property type="term" value="F:monooxygenase activity"/>
    <property type="evidence" value="ECO:0007669"/>
    <property type="project" value="InterPro"/>
</dbReference>
<dbReference type="Proteomes" id="UP000275267">
    <property type="component" value="Unassembled WGS sequence"/>
</dbReference>
<proteinExistence type="predicted"/>
<reference evidence="2" key="1">
    <citation type="journal article" date="2019" name="Nat. Commun.">
        <title>The genome of broomcorn millet.</title>
        <authorList>
            <person name="Zou C."/>
            <person name="Miki D."/>
            <person name="Li D."/>
            <person name="Tang Q."/>
            <person name="Xiao L."/>
            <person name="Rajput S."/>
            <person name="Deng P."/>
            <person name="Jia W."/>
            <person name="Huang R."/>
            <person name="Zhang M."/>
            <person name="Sun Y."/>
            <person name="Hu J."/>
            <person name="Fu X."/>
            <person name="Schnable P.S."/>
            <person name="Li F."/>
            <person name="Zhang H."/>
            <person name="Feng B."/>
            <person name="Zhu X."/>
            <person name="Liu R."/>
            <person name="Schnable J.C."/>
            <person name="Zhu J.-K."/>
            <person name="Zhang H."/>
        </authorList>
    </citation>
    <scope>NUCLEOTIDE SEQUENCE [LARGE SCALE GENOMIC DNA]</scope>
</reference>
<evidence type="ECO:0000313" key="2">
    <source>
        <dbReference type="Proteomes" id="UP000275267"/>
    </source>
</evidence>